<dbReference type="Gene3D" id="3.90.550.50">
    <property type="match status" value="2"/>
</dbReference>
<keyword evidence="7 11" id="KW-1133">Transmembrane helix</keyword>
<dbReference type="VEuPathDB" id="VectorBase:RSAN_025961"/>
<evidence type="ECO:0000256" key="1">
    <source>
        <dbReference type="ARBA" id="ARBA00004323"/>
    </source>
</evidence>
<protein>
    <submittedName>
        <fullName evidence="12">Uncharacterized protein</fullName>
    </submittedName>
</protein>
<evidence type="ECO:0000313" key="13">
    <source>
        <dbReference type="Proteomes" id="UP000821837"/>
    </source>
</evidence>
<evidence type="ECO:0000256" key="11">
    <source>
        <dbReference type="SAM" id="Phobius"/>
    </source>
</evidence>
<comment type="caution">
    <text evidence="12">The sequence shown here is derived from an EMBL/GenBank/DDBJ whole genome shotgun (WGS) entry which is preliminary data.</text>
</comment>
<evidence type="ECO:0000256" key="10">
    <source>
        <dbReference type="ARBA" id="ARBA00023180"/>
    </source>
</evidence>
<organism evidence="12 13">
    <name type="scientific">Rhipicephalus sanguineus</name>
    <name type="common">Brown dog tick</name>
    <name type="synonym">Ixodes sanguineus</name>
    <dbReference type="NCBI Taxonomy" id="34632"/>
    <lineage>
        <taxon>Eukaryota</taxon>
        <taxon>Metazoa</taxon>
        <taxon>Ecdysozoa</taxon>
        <taxon>Arthropoda</taxon>
        <taxon>Chelicerata</taxon>
        <taxon>Arachnida</taxon>
        <taxon>Acari</taxon>
        <taxon>Parasitiformes</taxon>
        <taxon>Ixodida</taxon>
        <taxon>Ixodoidea</taxon>
        <taxon>Ixodidae</taxon>
        <taxon>Rhipicephalinae</taxon>
        <taxon>Rhipicephalus</taxon>
        <taxon>Rhipicephalus</taxon>
    </lineage>
</organism>
<dbReference type="Pfam" id="PF01762">
    <property type="entry name" value="Galactosyl_T"/>
    <property type="match status" value="2"/>
</dbReference>
<dbReference type="PANTHER" id="PTHR11214:SF314">
    <property type="entry name" value="HEXOSYLTRANSFERASE"/>
    <property type="match status" value="1"/>
</dbReference>
<evidence type="ECO:0000256" key="6">
    <source>
        <dbReference type="ARBA" id="ARBA00022968"/>
    </source>
</evidence>
<keyword evidence="6" id="KW-0735">Signal-anchor</keyword>
<evidence type="ECO:0000256" key="4">
    <source>
        <dbReference type="ARBA" id="ARBA00022679"/>
    </source>
</evidence>
<keyword evidence="5 11" id="KW-0812">Transmembrane</keyword>
<comment type="similarity">
    <text evidence="2">Belongs to the glycosyltransferase 31 family.</text>
</comment>
<dbReference type="EMBL" id="JABSTV010001245">
    <property type="protein sequence ID" value="KAH7983070.1"/>
    <property type="molecule type" value="Genomic_DNA"/>
</dbReference>
<evidence type="ECO:0000256" key="7">
    <source>
        <dbReference type="ARBA" id="ARBA00022989"/>
    </source>
</evidence>
<reference evidence="12" key="2">
    <citation type="submission" date="2021-09" db="EMBL/GenBank/DDBJ databases">
        <authorList>
            <person name="Jia N."/>
            <person name="Wang J."/>
            <person name="Shi W."/>
            <person name="Du L."/>
            <person name="Sun Y."/>
            <person name="Zhan W."/>
            <person name="Jiang J."/>
            <person name="Wang Q."/>
            <person name="Zhang B."/>
            <person name="Ji P."/>
            <person name="Sakyi L.B."/>
            <person name="Cui X."/>
            <person name="Yuan T."/>
            <person name="Jiang B."/>
            <person name="Yang W."/>
            <person name="Lam T.T.-Y."/>
            <person name="Chang Q."/>
            <person name="Ding S."/>
            <person name="Wang X."/>
            <person name="Zhu J."/>
            <person name="Ruan X."/>
            <person name="Zhao L."/>
            <person name="Wei J."/>
            <person name="Que T."/>
            <person name="Du C."/>
            <person name="Cheng J."/>
            <person name="Dai P."/>
            <person name="Han X."/>
            <person name="Huang E."/>
            <person name="Gao Y."/>
            <person name="Liu J."/>
            <person name="Shao H."/>
            <person name="Ye R."/>
            <person name="Li L."/>
            <person name="Wei W."/>
            <person name="Wang X."/>
            <person name="Wang C."/>
            <person name="Huo Q."/>
            <person name="Li W."/>
            <person name="Guo W."/>
            <person name="Chen H."/>
            <person name="Chen S."/>
            <person name="Zhou L."/>
            <person name="Zhou L."/>
            <person name="Ni X."/>
            <person name="Tian J."/>
            <person name="Zhou Y."/>
            <person name="Sheng Y."/>
            <person name="Liu T."/>
            <person name="Pan Y."/>
            <person name="Xia L."/>
            <person name="Li J."/>
            <person name="Zhao F."/>
            <person name="Cao W."/>
        </authorList>
    </citation>
    <scope>NUCLEOTIDE SEQUENCE</scope>
    <source>
        <strain evidence="12">Rsan-2018</strain>
        <tissue evidence="12">Larvae</tissue>
    </source>
</reference>
<dbReference type="InterPro" id="IPR002659">
    <property type="entry name" value="Glyco_trans_31"/>
</dbReference>
<gene>
    <name evidence="12" type="ORF">HPB52_009021</name>
</gene>
<keyword evidence="8" id="KW-0333">Golgi apparatus</keyword>
<keyword evidence="9 11" id="KW-0472">Membrane</keyword>
<dbReference type="Proteomes" id="UP000821837">
    <property type="component" value="Chromosome 1"/>
</dbReference>
<evidence type="ECO:0000313" key="12">
    <source>
        <dbReference type="EMBL" id="KAH7983070.1"/>
    </source>
</evidence>
<evidence type="ECO:0000256" key="9">
    <source>
        <dbReference type="ARBA" id="ARBA00023136"/>
    </source>
</evidence>
<evidence type="ECO:0000256" key="3">
    <source>
        <dbReference type="ARBA" id="ARBA00022676"/>
    </source>
</evidence>
<name>A0A9D4YN74_RHISA</name>
<feature type="transmembrane region" description="Helical" evidence="11">
    <location>
        <begin position="29"/>
        <end position="48"/>
    </location>
</feature>
<sequence>MREKITTTFSQPCLSTVCQGRLAVRRLKYAVFGIWTLVAFFAVNYAVMRVCVSDMSWHVRQRDIIPRVVGTRGFPVLPRVACPRYLAVVVCSAVDNFEHRAAIRVTWGRDVSDDNGTGVFFLVGKPGDTPRGQEAQKRLINESAHHKDIIQADFRDTYRNLTIKTVFMLKWAYVNCSNTRFLLKVDDDMFVNVEKLLRFLKTHGENRARPFLAGYVAQGRKAVRRAGSKWYMPLAMYEPDWLPSYIHGSGYVVSRDAVRPLFTEALTTPFLYVEDIFLTGIVAQKVGIELTHSRCFIPYSVWHPCDYRNFISTHEWDLQQLQMSCAASRSVQRSVRHVVVSVWLLLALCALNYAVVRYCVSDMRWHIRQRDQTRIVVGPGRFPALPNLRCPEFLAIVVCSAVDHFEQRAVVRDTWARDAASGRSSVFFLIGFADNTPSGVILQERVADESARYGDIIQADFRDTYRNLTLKSVFLLKWAFMYCSRAQFLLKTDDDVFVNVPNMVGIDKVHSECFVCCRVVHHACEYRTLVTAHLSKPERMRDVWSFVRNSSAVCPSPSERTPCWPYEPPAHTLTRQRR</sequence>
<dbReference type="GO" id="GO:0006493">
    <property type="term" value="P:protein O-linked glycosylation"/>
    <property type="evidence" value="ECO:0007669"/>
    <property type="project" value="TreeGrafter"/>
</dbReference>
<dbReference type="AlphaFoldDB" id="A0A9D4YN74"/>
<evidence type="ECO:0000256" key="5">
    <source>
        <dbReference type="ARBA" id="ARBA00022692"/>
    </source>
</evidence>
<evidence type="ECO:0000256" key="8">
    <source>
        <dbReference type="ARBA" id="ARBA00023034"/>
    </source>
</evidence>
<dbReference type="FunFam" id="3.90.550.50:FF:000001">
    <property type="entry name" value="Hexosyltransferase"/>
    <property type="match status" value="1"/>
</dbReference>
<keyword evidence="3" id="KW-0328">Glycosyltransferase</keyword>
<reference evidence="12" key="1">
    <citation type="journal article" date="2020" name="Cell">
        <title>Large-Scale Comparative Analyses of Tick Genomes Elucidate Their Genetic Diversity and Vector Capacities.</title>
        <authorList>
            <consortium name="Tick Genome and Microbiome Consortium (TIGMIC)"/>
            <person name="Jia N."/>
            <person name="Wang J."/>
            <person name="Shi W."/>
            <person name="Du L."/>
            <person name="Sun Y."/>
            <person name="Zhan W."/>
            <person name="Jiang J.F."/>
            <person name="Wang Q."/>
            <person name="Zhang B."/>
            <person name="Ji P."/>
            <person name="Bell-Sakyi L."/>
            <person name="Cui X.M."/>
            <person name="Yuan T.T."/>
            <person name="Jiang B.G."/>
            <person name="Yang W.F."/>
            <person name="Lam T.T."/>
            <person name="Chang Q.C."/>
            <person name="Ding S.J."/>
            <person name="Wang X.J."/>
            <person name="Zhu J.G."/>
            <person name="Ruan X.D."/>
            <person name="Zhao L."/>
            <person name="Wei J.T."/>
            <person name="Ye R.Z."/>
            <person name="Que T.C."/>
            <person name="Du C.H."/>
            <person name="Zhou Y.H."/>
            <person name="Cheng J.X."/>
            <person name="Dai P.F."/>
            <person name="Guo W.B."/>
            <person name="Han X.H."/>
            <person name="Huang E.J."/>
            <person name="Li L.F."/>
            <person name="Wei W."/>
            <person name="Gao Y.C."/>
            <person name="Liu J.Z."/>
            <person name="Shao H.Z."/>
            <person name="Wang X."/>
            <person name="Wang C.C."/>
            <person name="Yang T.C."/>
            <person name="Huo Q.B."/>
            <person name="Li W."/>
            <person name="Chen H.Y."/>
            <person name="Chen S.E."/>
            <person name="Zhou L.G."/>
            <person name="Ni X.B."/>
            <person name="Tian J.H."/>
            <person name="Sheng Y."/>
            <person name="Liu T."/>
            <person name="Pan Y.S."/>
            <person name="Xia L.Y."/>
            <person name="Li J."/>
            <person name="Zhao F."/>
            <person name="Cao W.C."/>
        </authorList>
    </citation>
    <scope>NUCLEOTIDE SEQUENCE</scope>
    <source>
        <strain evidence="12">Rsan-2018</strain>
    </source>
</reference>
<proteinExistence type="inferred from homology"/>
<dbReference type="GO" id="GO:0016758">
    <property type="term" value="F:hexosyltransferase activity"/>
    <property type="evidence" value="ECO:0007669"/>
    <property type="project" value="InterPro"/>
</dbReference>
<keyword evidence="4" id="KW-0808">Transferase</keyword>
<feature type="transmembrane region" description="Helical" evidence="11">
    <location>
        <begin position="338"/>
        <end position="360"/>
    </location>
</feature>
<dbReference type="PANTHER" id="PTHR11214">
    <property type="entry name" value="BETA-1,3-N-ACETYLGLUCOSAMINYLTRANSFERASE"/>
    <property type="match status" value="1"/>
</dbReference>
<comment type="subcellular location">
    <subcellularLocation>
        <location evidence="1">Golgi apparatus membrane</location>
        <topology evidence="1">Single-pass type II membrane protein</topology>
    </subcellularLocation>
</comment>
<keyword evidence="10" id="KW-0325">Glycoprotein</keyword>
<accession>A0A9D4YN74</accession>
<keyword evidence="13" id="KW-1185">Reference proteome</keyword>
<evidence type="ECO:0000256" key="2">
    <source>
        <dbReference type="ARBA" id="ARBA00008661"/>
    </source>
</evidence>
<dbReference type="GO" id="GO:0000139">
    <property type="term" value="C:Golgi membrane"/>
    <property type="evidence" value="ECO:0007669"/>
    <property type="project" value="UniProtKB-SubCell"/>
</dbReference>
<dbReference type="VEuPathDB" id="VectorBase:RSAN_051632"/>